<sequence length="58" mass="6034">MTESGVENGQQRLSLGTEAARKLATTTKTPPQMQGITSRWLLSATAGSASFPPEPTSG</sequence>
<feature type="region of interest" description="Disordered" evidence="1">
    <location>
        <begin position="1"/>
        <end position="35"/>
    </location>
</feature>
<reference evidence="3" key="1">
    <citation type="journal article" date="2019" name="Int. J. Syst. Evol. Microbiol.">
        <title>The Global Catalogue of Microorganisms (GCM) 10K type strain sequencing project: providing services to taxonomists for standard genome sequencing and annotation.</title>
        <authorList>
            <consortium name="The Broad Institute Genomics Platform"/>
            <consortium name="The Broad Institute Genome Sequencing Center for Infectious Disease"/>
            <person name="Wu L."/>
            <person name="Ma J."/>
        </authorList>
    </citation>
    <scope>NUCLEOTIDE SEQUENCE [LARGE SCALE GENOMIC DNA]</scope>
    <source>
        <strain evidence="3">CCUG 63369</strain>
    </source>
</reference>
<evidence type="ECO:0000313" key="3">
    <source>
        <dbReference type="Proteomes" id="UP001596956"/>
    </source>
</evidence>
<dbReference type="Proteomes" id="UP001596956">
    <property type="component" value="Unassembled WGS sequence"/>
</dbReference>
<evidence type="ECO:0000256" key="1">
    <source>
        <dbReference type="SAM" id="MobiDB-lite"/>
    </source>
</evidence>
<name>A0ABW3BK58_9ACTN</name>
<evidence type="ECO:0000313" key="2">
    <source>
        <dbReference type="EMBL" id="MFD0803226.1"/>
    </source>
</evidence>
<dbReference type="EMBL" id="JBHTHR010000788">
    <property type="protein sequence ID" value="MFD0803226.1"/>
    <property type="molecule type" value="Genomic_DNA"/>
</dbReference>
<feature type="compositionally biased region" description="Polar residues" evidence="1">
    <location>
        <begin position="24"/>
        <end position="35"/>
    </location>
</feature>
<evidence type="ECO:0008006" key="4">
    <source>
        <dbReference type="Google" id="ProtNLM"/>
    </source>
</evidence>
<comment type="caution">
    <text evidence="2">The sequence shown here is derived from an EMBL/GenBank/DDBJ whole genome shotgun (WGS) entry which is preliminary data.</text>
</comment>
<feature type="compositionally biased region" description="Polar residues" evidence="1">
    <location>
        <begin position="1"/>
        <end position="14"/>
    </location>
</feature>
<organism evidence="2 3">
    <name type="scientific">Streptomonospora algeriensis</name>
    <dbReference type="NCBI Taxonomy" id="995084"/>
    <lineage>
        <taxon>Bacteria</taxon>
        <taxon>Bacillati</taxon>
        <taxon>Actinomycetota</taxon>
        <taxon>Actinomycetes</taxon>
        <taxon>Streptosporangiales</taxon>
        <taxon>Nocardiopsidaceae</taxon>
        <taxon>Streptomonospora</taxon>
    </lineage>
</organism>
<proteinExistence type="predicted"/>
<gene>
    <name evidence="2" type="ORF">ACFQZU_18140</name>
</gene>
<protein>
    <recommendedName>
        <fullName evidence="4">FXSXX-COOH protein</fullName>
    </recommendedName>
</protein>
<accession>A0ABW3BK58</accession>
<keyword evidence="3" id="KW-1185">Reference proteome</keyword>